<feature type="compositionally biased region" description="Basic and acidic residues" evidence="1">
    <location>
        <begin position="9"/>
        <end position="28"/>
    </location>
</feature>
<dbReference type="AlphaFoldDB" id="A0AAD4MJE8"/>
<comment type="caution">
    <text evidence="2">The sequence shown here is derived from an EMBL/GenBank/DDBJ whole genome shotgun (WGS) entry which is preliminary data.</text>
</comment>
<evidence type="ECO:0000313" key="3">
    <source>
        <dbReference type="Proteomes" id="UP001201812"/>
    </source>
</evidence>
<reference evidence="2" key="1">
    <citation type="submission" date="2022-01" db="EMBL/GenBank/DDBJ databases">
        <title>Genome Sequence Resource for Two Populations of Ditylenchus destructor, the Migratory Endoparasitic Phytonematode.</title>
        <authorList>
            <person name="Zhang H."/>
            <person name="Lin R."/>
            <person name="Xie B."/>
        </authorList>
    </citation>
    <scope>NUCLEOTIDE SEQUENCE</scope>
    <source>
        <strain evidence="2">BazhouSP</strain>
    </source>
</reference>
<evidence type="ECO:0000256" key="1">
    <source>
        <dbReference type="SAM" id="MobiDB-lite"/>
    </source>
</evidence>
<evidence type="ECO:0000313" key="2">
    <source>
        <dbReference type="EMBL" id="KAI1696723.1"/>
    </source>
</evidence>
<protein>
    <submittedName>
        <fullName evidence="2">Uncharacterized protein</fullName>
    </submittedName>
</protein>
<name>A0AAD4MJE8_9BILA</name>
<feature type="region of interest" description="Disordered" evidence="1">
    <location>
        <begin position="1"/>
        <end position="31"/>
    </location>
</feature>
<dbReference type="Proteomes" id="UP001201812">
    <property type="component" value="Unassembled WGS sequence"/>
</dbReference>
<sequence>MCHPKAYKRKPDDNEDDLSRPKKSKESLEEVLQSQIDDLKKNFRSHDASIKQLETKIEQTQRLCNKKKIRIFGIPPSEENANDVISEIAKSGLKLENFTLLQLSDIRLLNANQGTKTLLAEFVTMQDKINFMKGISNMTGYKYKGVYIKIQDEKTENEKLRDNAALLTIKLIETINPAENLLEEKEKLKQGKLGSIKSTTRGFLPFESWLKKTETVDFSSDPKAMEIKSKITNILSKLH</sequence>
<organism evidence="2 3">
    <name type="scientific">Ditylenchus destructor</name>
    <dbReference type="NCBI Taxonomy" id="166010"/>
    <lineage>
        <taxon>Eukaryota</taxon>
        <taxon>Metazoa</taxon>
        <taxon>Ecdysozoa</taxon>
        <taxon>Nematoda</taxon>
        <taxon>Chromadorea</taxon>
        <taxon>Rhabditida</taxon>
        <taxon>Tylenchina</taxon>
        <taxon>Tylenchomorpha</taxon>
        <taxon>Sphaerularioidea</taxon>
        <taxon>Anguinidae</taxon>
        <taxon>Anguininae</taxon>
        <taxon>Ditylenchus</taxon>
    </lineage>
</organism>
<gene>
    <name evidence="2" type="ORF">DdX_18898</name>
</gene>
<proteinExistence type="predicted"/>
<keyword evidence="3" id="KW-1185">Reference proteome</keyword>
<dbReference type="EMBL" id="JAKKPZ010000310">
    <property type="protein sequence ID" value="KAI1696723.1"/>
    <property type="molecule type" value="Genomic_DNA"/>
</dbReference>
<accession>A0AAD4MJE8</accession>